<keyword evidence="6 11" id="KW-0068">Autocatalytic cleavage</keyword>
<evidence type="ECO:0000256" key="9">
    <source>
        <dbReference type="ARBA" id="ARBA00054220"/>
    </source>
</evidence>
<dbReference type="AlphaFoldDB" id="A0A1G6UB07"/>
<dbReference type="STRING" id="168276.SAMN05444580_104114"/>
<evidence type="ECO:0000313" key="13">
    <source>
        <dbReference type="EMBL" id="SDD37876.1"/>
    </source>
</evidence>
<dbReference type="SUPFAM" id="SSF56235">
    <property type="entry name" value="N-terminal nucleophile aminohydrolases (Ntn hydrolases)"/>
    <property type="match status" value="1"/>
</dbReference>
<keyword evidence="5 11" id="KW-0378">Hydrolase</keyword>
<dbReference type="Proteomes" id="UP000199417">
    <property type="component" value="Unassembled WGS sequence"/>
</dbReference>
<evidence type="ECO:0000256" key="11">
    <source>
        <dbReference type="HAMAP-Rule" id="MF_02113"/>
    </source>
</evidence>
<dbReference type="GO" id="GO:0019941">
    <property type="term" value="P:modification-dependent protein catabolic process"/>
    <property type="evidence" value="ECO:0007669"/>
    <property type="project" value="UniProtKB-UniRule"/>
</dbReference>
<organism evidence="13 14">
    <name type="scientific">Rhodococcus tukisamuensis</name>
    <dbReference type="NCBI Taxonomy" id="168276"/>
    <lineage>
        <taxon>Bacteria</taxon>
        <taxon>Bacillati</taxon>
        <taxon>Actinomycetota</taxon>
        <taxon>Actinomycetes</taxon>
        <taxon>Mycobacteriales</taxon>
        <taxon>Nocardiaceae</taxon>
        <taxon>Rhodococcus</taxon>
    </lineage>
</organism>
<dbReference type="RefSeq" id="WP_072844719.1">
    <property type="nucleotide sequence ID" value="NZ_FNAB01000004.1"/>
</dbReference>
<keyword evidence="14" id="KW-1185">Reference proteome</keyword>
<dbReference type="InterPro" id="IPR029055">
    <property type="entry name" value="Ntn_hydrolases_N"/>
</dbReference>
<dbReference type="InterPro" id="IPR001353">
    <property type="entry name" value="Proteasome_sua/b"/>
</dbReference>
<gene>
    <name evidence="11" type="primary">prcB</name>
    <name evidence="13" type="ORF">SAMN05444580_104114</name>
</gene>
<dbReference type="GO" id="GO:0019774">
    <property type="term" value="C:proteasome core complex, beta-subunit complex"/>
    <property type="evidence" value="ECO:0007669"/>
    <property type="project" value="UniProtKB-UniRule"/>
</dbReference>
<evidence type="ECO:0000256" key="10">
    <source>
        <dbReference type="ARBA" id="ARBA00066294"/>
    </source>
</evidence>
<dbReference type="PANTHER" id="PTHR32194:SF0">
    <property type="entry name" value="ATP-DEPENDENT PROTEASE SUBUNIT HSLV"/>
    <property type="match status" value="1"/>
</dbReference>
<accession>A0A1G6UB07</accession>
<evidence type="ECO:0000256" key="6">
    <source>
        <dbReference type="ARBA" id="ARBA00022813"/>
    </source>
</evidence>
<protein>
    <recommendedName>
        <fullName evidence="11 12">Proteasome subunit beta</fullName>
        <ecNumber evidence="11 12">3.4.25.1</ecNumber>
    </recommendedName>
    <alternativeName>
        <fullName evidence="11">20S proteasome beta subunit</fullName>
    </alternativeName>
    <alternativeName>
        <fullName evidence="11">Proteasome core protein PrcB</fullName>
    </alternativeName>
</protein>
<keyword evidence="7 11" id="KW-0647">Proteasome</keyword>
<dbReference type="GO" id="GO:0004298">
    <property type="term" value="F:threonine-type endopeptidase activity"/>
    <property type="evidence" value="ECO:0007669"/>
    <property type="project" value="UniProtKB-UniRule"/>
</dbReference>
<comment type="subunit">
    <text evidence="10">The 20S proteasome core is composed of 14 alpha and 14 beta subunits that assemble into four stacked heptameric rings, resulting in a barrel-shaped structure. The two inner rings, each composed of seven catalytic beta subunits, are sandwiched by two outer rings, each composed of seven alpha subunits. All four combinations of alpha- and beta-subunits (beta2-alpha1, beta2-alpha2, beta1-alpha2 and beta1-alpha1) yield fully assembled and proteolytically active proteasomes. The catalytic chamber with the active sites is on the inside of the barrel. Has probably a gated structure, the ends of the cylinder being occluded by the N-termini of the alpha-subunits. Is likely capped by the proteasome-associated ATPase, ARC.</text>
</comment>
<comment type="similarity">
    <text evidence="11">Belongs to the peptidase T1B family.</text>
</comment>
<keyword evidence="3 11" id="KW-0645">Protease</keyword>
<dbReference type="CDD" id="cd01906">
    <property type="entry name" value="proteasome_protease_HslV"/>
    <property type="match status" value="1"/>
</dbReference>
<reference evidence="13 14" key="1">
    <citation type="submission" date="2016-10" db="EMBL/GenBank/DDBJ databases">
        <authorList>
            <person name="de Groot N.N."/>
        </authorList>
    </citation>
    <scope>NUCLEOTIDE SEQUENCE [LARGE SCALE GENOMIC DNA]</scope>
    <source>
        <strain evidence="13 14">JCM 11308</strain>
    </source>
</reference>
<evidence type="ECO:0000256" key="3">
    <source>
        <dbReference type="ARBA" id="ARBA00022670"/>
    </source>
</evidence>
<comment type="subunit">
    <text evidence="11">The 20S proteasome core is composed of 14 alpha and 14 beta subunits that assemble into four stacked heptameric rings, resulting in a barrel-shaped structure. The two inner rings, each composed of seven catalytic beta subunits, are sandwiched by two outer rings, each composed of seven alpha subunits. The catalytic chamber with the active sites is on the inside of the barrel. Has a gated structure, the ends of the cylinder being occluded by the N-termini of the alpha-subunits. Is capped by the proteasome-associated ATPase, ARC.</text>
</comment>
<comment type="function">
    <text evidence="9">Component of the proteasome core, a large protease complex with broad specificity involved in protein degradation. The R.erythropolis proteasomes are able to cleave oligopeptides after Tyr, Phe and Leu, very poorly after Arg but not after Glu. Thus, displays chymotrypsin-like activity, low trypsin-like activity but no caspase-like activity.</text>
</comment>
<dbReference type="GO" id="GO:0010498">
    <property type="term" value="P:proteasomal protein catabolic process"/>
    <property type="evidence" value="ECO:0007669"/>
    <property type="project" value="UniProtKB-UniRule"/>
</dbReference>
<comment type="activity regulation">
    <text evidence="11">The formation of the proteasomal ATPase ARC-20S proteasome complex, likely via the docking of the C-termini of ARC into the intersubunit pockets in the alpha-rings, may trigger opening of the gate for substrate entry. Interconversion between the open-gate and close-gate conformations leads to a dynamic regulation of the 20S proteasome proteolysis activity.</text>
</comment>
<evidence type="ECO:0000256" key="4">
    <source>
        <dbReference type="ARBA" id="ARBA00022698"/>
    </source>
</evidence>
<evidence type="ECO:0000256" key="12">
    <source>
        <dbReference type="NCBIfam" id="TIGR03690"/>
    </source>
</evidence>
<evidence type="ECO:0000313" key="14">
    <source>
        <dbReference type="Proteomes" id="UP000199417"/>
    </source>
</evidence>
<evidence type="ECO:0000256" key="5">
    <source>
        <dbReference type="ARBA" id="ARBA00022801"/>
    </source>
</evidence>
<feature type="propeptide" id="PRO_5011801042" description="Removed in mature form; by autocatalysis" evidence="11">
    <location>
        <begin position="1"/>
        <end position="65"/>
    </location>
</feature>
<comment type="subcellular location">
    <subcellularLocation>
        <location evidence="11">Cytoplasm</location>
    </subcellularLocation>
</comment>
<dbReference type="FunFam" id="3.60.20.10:FF:000046">
    <property type="entry name" value="Proteasome subunit beta"/>
    <property type="match status" value="1"/>
</dbReference>
<dbReference type="InterPro" id="IPR022483">
    <property type="entry name" value="PSB_actinobac"/>
</dbReference>
<sequence>MTAGHPASRPALGDERLRYGTQLSSFSEHLRLHAPDLLPENRFDVGRSLRTGGEPMNAADLAPHGTTIVAVSFDGGVVLAGDRRATMGNMIASRDVEKVYVTDDYSAAGIAGTAGVAIELVRLFAVELEHYEKIEGVPLTFDGKANRLSSMVRGNLGAAMQGLAVVPLLVGFDLDAADLSKAGRIVSYDVVGGRYEERAGYHAVGSGSLFAKSALKKTYDPRGTEEDALRAAIAALYDAADDDSATGGPDMTRGIYPTAVVITADGAVEVASARAAELARDVVAARTQEAGDMP</sequence>
<comment type="pathway">
    <text evidence="11">Protein degradation; proteasomal Pup-dependent pathway.</text>
</comment>
<feature type="active site" description="Nucleophile" evidence="11">
    <location>
        <position position="66"/>
    </location>
</feature>
<dbReference type="NCBIfam" id="TIGR03690">
    <property type="entry name" value="20S_bact_beta"/>
    <property type="match status" value="1"/>
</dbReference>
<dbReference type="InterPro" id="IPR023333">
    <property type="entry name" value="Proteasome_suB-type"/>
</dbReference>
<dbReference type="Gene3D" id="3.60.20.10">
    <property type="entry name" value="Glutamine Phosphoribosylpyrophosphate, subunit 1, domain 1"/>
    <property type="match status" value="1"/>
</dbReference>
<keyword evidence="2 11" id="KW-0963">Cytoplasm</keyword>
<evidence type="ECO:0000256" key="7">
    <source>
        <dbReference type="ARBA" id="ARBA00022942"/>
    </source>
</evidence>
<evidence type="ECO:0000256" key="8">
    <source>
        <dbReference type="ARBA" id="ARBA00023145"/>
    </source>
</evidence>
<evidence type="ECO:0000256" key="1">
    <source>
        <dbReference type="ARBA" id="ARBA00001198"/>
    </source>
</evidence>
<dbReference type="PROSITE" id="PS51476">
    <property type="entry name" value="PROTEASOME_BETA_2"/>
    <property type="match status" value="1"/>
</dbReference>
<feature type="chain" id="PRO_5023301458" description="Proteasome subunit beta" evidence="11">
    <location>
        <begin position="66"/>
        <end position="294"/>
    </location>
</feature>
<evidence type="ECO:0000256" key="2">
    <source>
        <dbReference type="ARBA" id="ARBA00022490"/>
    </source>
</evidence>
<proteinExistence type="inferred from homology"/>
<comment type="catalytic activity">
    <reaction evidence="1 11">
        <text>Cleavage of peptide bonds with very broad specificity.</text>
        <dbReference type="EC" id="3.4.25.1"/>
    </reaction>
</comment>
<dbReference type="GO" id="GO:0005737">
    <property type="term" value="C:cytoplasm"/>
    <property type="evidence" value="ECO:0007669"/>
    <property type="project" value="UniProtKB-SubCell"/>
</dbReference>
<dbReference type="UniPathway" id="UPA00997"/>
<name>A0A1G6UB07_9NOCA</name>
<dbReference type="EC" id="3.4.25.1" evidence="11 12"/>
<keyword evidence="8 11" id="KW-0865">Zymogen</keyword>
<keyword evidence="4 11" id="KW-0888">Threonine protease</keyword>
<dbReference type="Pfam" id="PF00227">
    <property type="entry name" value="Proteasome"/>
    <property type="match status" value="1"/>
</dbReference>
<dbReference type="HAMAP" id="MF_02113_B">
    <property type="entry name" value="Proteasome_B_B"/>
    <property type="match status" value="1"/>
</dbReference>
<dbReference type="PANTHER" id="PTHR32194">
    <property type="entry name" value="METALLOPROTEASE TLDD"/>
    <property type="match status" value="1"/>
</dbReference>
<dbReference type="EMBL" id="FNAB01000004">
    <property type="protein sequence ID" value="SDD37876.1"/>
    <property type="molecule type" value="Genomic_DNA"/>
</dbReference>